<accession>A0ABW9YUS0</accession>
<evidence type="ECO:0000313" key="3">
    <source>
        <dbReference type="EMBL" id="NBJ24147.1"/>
    </source>
</evidence>
<dbReference type="RefSeq" id="WP_161726033.1">
    <property type="nucleotide sequence ID" value="NZ_JAAAXI010000027.1"/>
</dbReference>
<feature type="compositionally biased region" description="Polar residues" evidence="2">
    <location>
        <begin position="155"/>
        <end position="166"/>
    </location>
</feature>
<dbReference type="Proteomes" id="UP000818323">
    <property type="component" value="Unassembled WGS sequence"/>
</dbReference>
<dbReference type="EMBL" id="JAAAXJ010000003">
    <property type="protein sequence ID" value="NBJ24147.1"/>
    <property type="molecule type" value="Genomic_DNA"/>
</dbReference>
<evidence type="ECO:0000256" key="2">
    <source>
        <dbReference type="SAM" id="MobiDB-lite"/>
    </source>
</evidence>
<comment type="caution">
    <text evidence="3">The sequence shown here is derived from an EMBL/GenBank/DDBJ whole genome shotgun (WGS) entry which is preliminary data.</text>
</comment>
<protein>
    <submittedName>
        <fullName evidence="3">Uncharacterized protein</fullName>
    </submittedName>
</protein>
<sequence length="172" mass="19177">MSSLLKDQSMSKEEGKRVLRTPAQRLRQYSENSTFGFQPLFIEAADLIEQRERELAAALERLYKACEQRDRAEAEVKRLRSEGWVLVPKEPTEAMLSAALLDGYDDPFDEASQIGHRWVREAIWEAMLDAASVSDGSREAGETTGLDPKDDSAVTEGQTSVSNPSLQEGDRG</sequence>
<gene>
    <name evidence="3" type="ORF">GR303_07225</name>
</gene>
<reference evidence="3 4" key="1">
    <citation type="submission" date="2020-01" db="EMBL/GenBank/DDBJ databases">
        <title>Microvirga sp. nov., an arsenate reduction bacterium isolated from Tibet hotspring sediments.</title>
        <authorList>
            <person name="Yuan C.-G."/>
        </authorList>
    </citation>
    <scope>NUCLEOTIDE SEQUENCE [LARGE SCALE GENOMIC DNA]</scope>
    <source>
        <strain evidence="3 4">SYSU G3D203</strain>
    </source>
</reference>
<feature type="compositionally biased region" description="Basic and acidic residues" evidence="2">
    <location>
        <begin position="136"/>
        <end position="152"/>
    </location>
</feature>
<keyword evidence="1" id="KW-0175">Coiled coil</keyword>
<feature type="region of interest" description="Disordered" evidence="2">
    <location>
        <begin position="133"/>
        <end position="172"/>
    </location>
</feature>
<proteinExistence type="predicted"/>
<keyword evidence="4" id="KW-1185">Reference proteome</keyword>
<evidence type="ECO:0000313" key="4">
    <source>
        <dbReference type="Proteomes" id="UP000818323"/>
    </source>
</evidence>
<organism evidence="3 4">
    <name type="scientific">Microvirga arsenatis</name>
    <dbReference type="NCBI Taxonomy" id="2692265"/>
    <lineage>
        <taxon>Bacteria</taxon>
        <taxon>Pseudomonadati</taxon>
        <taxon>Pseudomonadota</taxon>
        <taxon>Alphaproteobacteria</taxon>
        <taxon>Hyphomicrobiales</taxon>
        <taxon>Methylobacteriaceae</taxon>
        <taxon>Microvirga</taxon>
    </lineage>
</organism>
<name>A0ABW9YUS0_9HYPH</name>
<evidence type="ECO:0000256" key="1">
    <source>
        <dbReference type="SAM" id="Coils"/>
    </source>
</evidence>
<feature type="coiled-coil region" evidence="1">
    <location>
        <begin position="55"/>
        <end position="82"/>
    </location>
</feature>